<name>A0ABQ5KVB9_9EUKA</name>
<sequence length="160" mass="18556">MHFSQISSLYTFTGAHNPYDIDKPWKCLPKTPTQYKIRKPFEFSKVTSSISSLSLSLPQPIPRDNPPRPHPPILDLRDCPSTERTHTYVKDHEHEQYITENNNHKDVDFTILPFKIIESKGICVDPPKKPKKQFIVPPIRCRFKPDVFTGEEIAKQFGIE</sequence>
<gene>
    <name evidence="1" type="ORF">ADUPG1_008231</name>
</gene>
<keyword evidence="2" id="KW-1185">Reference proteome</keyword>
<organism evidence="1 2">
    <name type="scientific">Aduncisulcus paluster</name>
    <dbReference type="NCBI Taxonomy" id="2918883"/>
    <lineage>
        <taxon>Eukaryota</taxon>
        <taxon>Metamonada</taxon>
        <taxon>Carpediemonas-like organisms</taxon>
        <taxon>Aduncisulcus</taxon>
    </lineage>
</organism>
<dbReference type="EMBL" id="BQXS01010896">
    <property type="protein sequence ID" value="GKT34975.1"/>
    <property type="molecule type" value="Genomic_DNA"/>
</dbReference>
<reference evidence="1" key="1">
    <citation type="submission" date="2022-03" db="EMBL/GenBank/DDBJ databases">
        <title>Draft genome sequence of Aduncisulcus paluster, a free-living microaerophilic Fornicata.</title>
        <authorList>
            <person name="Yuyama I."/>
            <person name="Kume K."/>
            <person name="Tamura T."/>
            <person name="Inagaki Y."/>
            <person name="Hashimoto T."/>
        </authorList>
    </citation>
    <scope>NUCLEOTIDE SEQUENCE</scope>
    <source>
        <strain evidence="1">NY0171</strain>
    </source>
</reference>
<evidence type="ECO:0000313" key="1">
    <source>
        <dbReference type="EMBL" id="GKT34975.1"/>
    </source>
</evidence>
<proteinExistence type="predicted"/>
<protein>
    <submittedName>
        <fullName evidence="1">Uncharacterized protein</fullName>
    </submittedName>
</protein>
<dbReference type="Proteomes" id="UP001057375">
    <property type="component" value="Unassembled WGS sequence"/>
</dbReference>
<evidence type="ECO:0000313" key="2">
    <source>
        <dbReference type="Proteomes" id="UP001057375"/>
    </source>
</evidence>
<accession>A0ABQ5KVB9</accession>
<comment type="caution">
    <text evidence="1">The sequence shown here is derived from an EMBL/GenBank/DDBJ whole genome shotgun (WGS) entry which is preliminary data.</text>
</comment>